<feature type="transmembrane region" description="Helical" evidence="1">
    <location>
        <begin position="12"/>
        <end position="31"/>
    </location>
</feature>
<gene>
    <name evidence="2" type="ORF">H2508_09055</name>
</gene>
<dbReference type="GO" id="GO:0042910">
    <property type="term" value="F:xenobiotic transmembrane transporter activity"/>
    <property type="evidence" value="ECO:0007669"/>
    <property type="project" value="TreeGrafter"/>
</dbReference>
<dbReference type="AlphaFoldDB" id="A0A7W2YJL8"/>
<protein>
    <submittedName>
        <fullName evidence="2">Efflux RND transporter permease subunit</fullName>
    </submittedName>
</protein>
<feature type="transmembrane region" description="Helical" evidence="1">
    <location>
        <begin position="992"/>
        <end position="1017"/>
    </location>
</feature>
<comment type="caution">
    <text evidence="2">The sequence shown here is derived from an EMBL/GenBank/DDBJ whole genome shotgun (WGS) entry which is preliminary data.</text>
</comment>
<evidence type="ECO:0000313" key="2">
    <source>
        <dbReference type="EMBL" id="MBA6413255.1"/>
    </source>
</evidence>
<dbReference type="Pfam" id="PF00873">
    <property type="entry name" value="ACR_tran"/>
    <property type="match status" value="1"/>
</dbReference>
<keyword evidence="3" id="KW-1185">Reference proteome</keyword>
<name>A0A7W2YJL8_9GAMM</name>
<keyword evidence="1" id="KW-0812">Transmembrane</keyword>
<dbReference type="PRINTS" id="PR00702">
    <property type="entry name" value="ACRIFLAVINRP"/>
</dbReference>
<accession>A0A7W2YJL8</accession>
<feature type="transmembrane region" description="Helical" evidence="1">
    <location>
        <begin position="432"/>
        <end position="450"/>
    </location>
</feature>
<feature type="transmembrane region" description="Helical" evidence="1">
    <location>
        <begin position="456"/>
        <end position="479"/>
    </location>
</feature>
<dbReference type="Gene3D" id="1.20.1640.10">
    <property type="entry name" value="Multidrug efflux transporter AcrB transmembrane domain"/>
    <property type="match status" value="2"/>
</dbReference>
<dbReference type="SUPFAM" id="SSF82693">
    <property type="entry name" value="Multidrug efflux transporter AcrB pore domain, PN1, PN2, PC1 and PC2 subdomains"/>
    <property type="match status" value="2"/>
</dbReference>
<feature type="transmembrane region" description="Helical" evidence="1">
    <location>
        <begin position="858"/>
        <end position="877"/>
    </location>
</feature>
<sequence>MQRGVVSWFIRNPIAANLLMVFLIIGGLWSVPALDKQFFPEFELNQVSVTLAYPGAGPQEVEEQICLRIEEAVHDITGVKEIRSVAREGLGTVLVKAEVGYDMQRLTAEIKTRIDAINTFPVDAERPVVTELAFRHHMATVTLSGDIGERNLKTLGERLRDDLASEPNVSVVELDTPRAYEVSVEISEYNLRRFGLSFQDVTAAIRASSLNLPAGAIKDAGGDIRLQTRGQAYTRADFARIPLLTTREGTVVLLGDVATIIDGFQDSDIRNRFNNKPSLNLHVYVTANPDTLSTSETVKAWLDEMRPSLPAGVELAMWRDSAEPFKGRVDTLLSNGLSGLALVFLVLVLFLRPMLALWVSIGILVAFTGTLFILQYTGTSLNMISLFAFLLVLGIVVDDAIIVGESIYSRQMAGEGGTPGALSGAQGVIKPVMFAVISTMIFFVPMFFMPGDMAQVAFAIPVVVIIALALSLLECLLILPSHLAHMRPIRPSRFAVLRKLERLRLACADGMTRFSSERYRPLLARCLNNNVLVSAGFFCLLMISLAIYGGGWVRAGFFPSVNSDHVVAEVTMPEGSAFSVTLAALEQVESAALKVKEEYNNDPAFAAGSVAIGHIDSRAKDNKLRVVLETVSDDVDTADVALRWRKAIGDLGPVEDFKLDYTINEVGKPIRLVLAAAELQALTTVSAELRQLLENYPGVYNINDSLQAPRQEIVLALKPAAENLSVTLADLARQVREAFYGAEVQRIPRAKEDVRVMVRYPEEERISVANLEDMRVRTPGGAEVPFATVAEIRYQPSYMTIERLNRKRTLEVSADVLPGTSAPRAVVNDIIRVHLPQWQQRYPTLSLALDGELQEESAFLSAMIKYLALALLVIYALMAIPFRSYFQPLLVLTAVPFGIMGAIFGHLLLNWQVSMFSLLGVIACAGVVVNDNLVLIDRINQLRDTGSSTLEALLQGGEDRFRPIILTSLTTFVGLLPIMSETSVQAQFLIPMVTSLAFGVLFATGVTLLLVPCLYLMGEQLAQLLARWRLALLGPA</sequence>
<feature type="transmembrane region" description="Helical" evidence="1">
    <location>
        <begin position="332"/>
        <end position="350"/>
    </location>
</feature>
<dbReference type="PANTHER" id="PTHR32063:SF33">
    <property type="entry name" value="RND SUPERFAMILY EFFLUX PUMP PERMEASE COMPONENT"/>
    <property type="match status" value="1"/>
</dbReference>
<dbReference type="Gene3D" id="3.30.70.1430">
    <property type="entry name" value="Multidrug efflux transporter AcrB pore domain"/>
    <property type="match status" value="2"/>
</dbReference>
<feature type="transmembrane region" description="Helical" evidence="1">
    <location>
        <begin position="963"/>
        <end position="980"/>
    </location>
</feature>
<keyword evidence="1" id="KW-1133">Transmembrane helix</keyword>
<dbReference type="SUPFAM" id="SSF82714">
    <property type="entry name" value="Multidrug efflux transporter AcrB TolC docking domain, DN and DC subdomains"/>
    <property type="match status" value="2"/>
</dbReference>
<dbReference type="Gene3D" id="3.30.70.1320">
    <property type="entry name" value="Multidrug efflux transporter AcrB pore domain like"/>
    <property type="match status" value="1"/>
</dbReference>
<organism evidence="2 3">
    <name type="scientific">Sediminihaliea albiluteola</name>
    <dbReference type="NCBI Taxonomy" id="2758564"/>
    <lineage>
        <taxon>Bacteria</taxon>
        <taxon>Pseudomonadati</taxon>
        <taxon>Pseudomonadota</taxon>
        <taxon>Gammaproteobacteria</taxon>
        <taxon>Cellvibrionales</taxon>
        <taxon>Halieaceae</taxon>
        <taxon>Sediminihaliea</taxon>
    </lineage>
</organism>
<dbReference type="SUPFAM" id="SSF82866">
    <property type="entry name" value="Multidrug efflux transporter AcrB transmembrane domain"/>
    <property type="match status" value="2"/>
</dbReference>
<feature type="transmembrane region" description="Helical" evidence="1">
    <location>
        <begin position="889"/>
        <end position="909"/>
    </location>
</feature>
<reference evidence="2 3" key="1">
    <citation type="submission" date="2020-07" db="EMBL/GenBank/DDBJ databases">
        <title>Halieaceae bacterium, F7430, whole genome shotgun sequencing project.</title>
        <authorList>
            <person name="Jiang S."/>
            <person name="Liu Z.W."/>
            <person name="Du Z.J."/>
        </authorList>
    </citation>
    <scope>NUCLEOTIDE SEQUENCE [LARGE SCALE GENOMIC DNA]</scope>
    <source>
        <strain evidence="2 3">F7430</strain>
    </source>
</reference>
<dbReference type="Proteomes" id="UP000539350">
    <property type="component" value="Unassembled WGS sequence"/>
</dbReference>
<evidence type="ECO:0000256" key="1">
    <source>
        <dbReference type="SAM" id="Phobius"/>
    </source>
</evidence>
<feature type="transmembrane region" description="Helical" evidence="1">
    <location>
        <begin position="383"/>
        <end position="403"/>
    </location>
</feature>
<feature type="transmembrane region" description="Helical" evidence="1">
    <location>
        <begin position="531"/>
        <end position="553"/>
    </location>
</feature>
<dbReference type="InterPro" id="IPR027463">
    <property type="entry name" value="AcrB_DN_DC_subdom"/>
</dbReference>
<dbReference type="Gene3D" id="3.30.2090.10">
    <property type="entry name" value="Multidrug efflux transporter AcrB TolC docking domain, DN and DC subdomains"/>
    <property type="match status" value="2"/>
</dbReference>
<dbReference type="InterPro" id="IPR001036">
    <property type="entry name" value="Acrflvin-R"/>
</dbReference>
<dbReference type="GO" id="GO:0005886">
    <property type="term" value="C:plasma membrane"/>
    <property type="evidence" value="ECO:0007669"/>
    <property type="project" value="TreeGrafter"/>
</dbReference>
<feature type="transmembrane region" description="Helical" evidence="1">
    <location>
        <begin position="915"/>
        <end position="935"/>
    </location>
</feature>
<dbReference type="RefSeq" id="WP_182172149.1">
    <property type="nucleotide sequence ID" value="NZ_JACFXU010000014.1"/>
</dbReference>
<dbReference type="EMBL" id="JACFXU010000014">
    <property type="protein sequence ID" value="MBA6413255.1"/>
    <property type="molecule type" value="Genomic_DNA"/>
</dbReference>
<proteinExistence type="predicted"/>
<keyword evidence="1" id="KW-0472">Membrane</keyword>
<feature type="transmembrane region" description="Helical" evidence="1">
    <location>
        <begin position="357"/>
        <end position="377"/>
    </location>
</feature>
<evidence type="ECO:0000313" key="3">
    <source>
        <dbReference type="Proteomes" id="UP000539350"/>
    </source>
</evidence>
<dbReference type="PANTHER" id="PTHR32063">
    <property type="match status" value="1"/>
</dbReference>
<dbReference type="Gene3D" id="3.30.70.1440">
    <property type="entry name" value="Multidrug efflux transporter AcrB pore domain"/>
    <property type="match status" value="1"/>
</dbReference>